<feature type="domain" description="Mycothiol-dependent maleylpyruvate isomerase metal-binding" evidence="1">
    <location>
        <begin position="11"/>
        <end position="86"/>
    </location>
</feature>
<proteinExistence type="predicted"/>
<accession>W4L4N3</accession>
<dbReference type="GO" id="GO:0046872">
    <property type="term" value="F:metal ion binding"/>
    <property type="evidence" value="ECO:0007669"/>
    <property type="project" value="InterPro"/>
</dbReference>
<keyword evidence="3" id="KW-1185">Reference proteome</keyword>
<dbReference type="InterPro" id="IPR034660">
    <property type="entry name" value="DinB/YfiT-like"/>
</dbReference>
<dbReference type="Proteomes" id="UP000019141">
    <property type="component" value="Unassembled WGS sequence"/>
</dbReference>
<dbReference type="InterPro" id="IPR017520">
    <property type="entry name" value="CHP03086"/>
</dbReference>
<evidence type="ECO:0000259" key="1">
    <source>
        <dbReference type="Pfam" id="PF11716"/>
    </source>
</evidence>
<evidence type="ECO:0000313" key="2">
    <source>
        <dbReference type="EMBL" id="ETW92824.1"/>
    </source>
</evidence>
<organism evidence="2 3">
    <name type="scientific">Entotheonella factor</name>
    <dbReference type="NCBI Taxonomy" id="1429438"/>
    <lineage>
        <taxon>Bacteria</taxon>
        <taxon>Pseudomonadati</taxon>
        <taxon>Nitrospinota/Tectimicrobiota group</taxon>
        <taxon>Candidatus Tectimicrobiota</taxon>
        <taxon>Candidatus Entotheonellia</taxon>
        <taxon>Candidatus Entotheonellales</taxon>
        <taxon>Candidatus Entotheonellaceae</taxon>
        <taxon>Candidatus Entotheonella</taxon>
    </lineage>
</organism>
<reference evidence="2 3" key="1">
    <citation type="journal article" date="2014" name="Nature">
        <title>An environmental bacterial taxon with a large and distinct metabolic repertoire.</title>
        <authorList>
            <person name="Wilson M.C."/>
            <person name="Mori T."/>
            <person name="Ruckert C."/>
            <person name="Uria A.R."/>
            <person name="Helf M.J."/>
            <person name="Takada K."/>
            <person name="Gernert C."/>
            <person name="Steffens U.A."/>
            <person name="Heycke N."/>
            <person name="Schmitt S."/>
            <person name="Rinke C."/>
            <person name="Helfrich E.J."/>
            <person name="Brachmann A.O."/>
            <person name="Gurgui C."/>
            <person name="Wakimoto T."/>
            <person name="Kracht M."/>
            <person name="Crusemann M."/>
            <person name="Hentschel U."/>
            <person name="Abe I."/>
            <person name="Matsunaga S."/>
            <person name="Kalinowski J."/>
            <person name="Takeyama H."/>
            <person name="Piel J."/>
        </authorList>
    </citation>
    <scope>NUCLEOTIDE SEQUENCE [LARGE SCALE GENOMIC DNA]</scope>
    <source>
        <strain evidence="3">TSY1</strain>
    </source>
</reference>
<dbReference type="Pfam" id="PF11716">
    <property type="entry name" value="MDMPI_N"/>
    <property type="match status" value="1"/>
</dbReference>
<dbReference type="SUPFAM" id="SSF109854">
    <property type="entry name" value="DinB/YfiT-like putative metalloenzymes"/>
    <property type="match status" value="1"/>
</dbReference>
<sequence length="183" mass="19664">MSEIFERWKGLTEAFGQRLDAVSDDQWDSATPCADFTVRQLVEHAIDVQRVAPKGLGATGAIDTPHGDNPKATWQAVRAAALDACSAEGALEKEMDTPIGKMPVGQFFGGPACGDILIHTWDLARAIGADEKLPEEACQAALAFLQAAPAEFLRQPGRFDNAIEPPEGADIQTQMLCFTGRQP</sequence>
<dbReference type="InterPro" id="IPR017517">
    <property type="entry name" value="Maleyloyr_isom"/>
</dbReference>
<dbReference type="EMBL" id="AZHW01001369">
    <property type="protein sequence ID" value="ETW92824.1"/>
    <property type="molecule type" value="Genomic_DNA"/>
</dbReference>
<dbReference type="NCBIfam" id="TIGR03083">
    <property type="entry name" value="maleylpyruvate isomerase family mycothiol-dependent enzyme"/>
    <property type="match status" value="1"/>
</dbReference>
<dbReference type="HOGENOM" id="CLU_051661_1_0_7"/>
<evidence type="ECO:0000313" key="3">
    <source>
        <dbReference type="Proteomes" id="UP000019141"/>
    </source>
</evidence>
<dbReference type="NCBIfam" id="TIGR03086">
    <property type="entry name" value="TIGR03086 family metal-binding protein"/>
    <property type="match status" value="1"/>
</dbReference>
<protein>
    <recommendedName>
        <fullName evidence="1">Mycothiol-dependent maleylpyruvate isomerase metal-binding domain-containing protein</fullName>
    </recommendedName>
</protein>
<comment type="caution">
    <text evidence="2">The sequence shown here is derived from an EMBL/GenBank/DDBJ whole genome shotgun (WGS) entry which is preliminary data.</text>
</comment>
<dbReference type="AlphaFoldDB" id="W4L4N3"/>
<dbReference type="InterPro" id="IPR024344">
    <property type="entry name" value="MDMPI_metal-binding"/>
</dbReference>
<gene>
    <name evidence="2" type="ORF">ETSY1_41955</name>
</gene>
<dbReference type="Gene3D" id="1.20.120.450">
    <property type="entry name" value="dinb family like domain"/>
    <property type="match status" value="1"/>
</dbReference>
<dbReference type="PATRIC" id="fig|1429438.4.peg.7848"/>
<name>W4L4N3_ENTF1</name>